<evidence type="ECO:0000256" key="14">
    <source>
        <dbReference type="PROSITE-ProRule" id="PRU00176"/>
    </source>
</evidence>
<dbReference type="Pfam" id="PF03828">
    <property type="entry name" value="PAP_assoc"/>
    <property type="match status" value="1"/>
</dbReference>
<dbReference type="GO" id="GO:1990817">
    <property type="term" value="F:poly(A) RNA polymerase activity"/>
    <property type="evidence" value="ECO:0007669"/>
    <property type="project" value="TreeGrafter"/>
</dbReference>
<evidence type="ECO:0000256" key="7">
    <source>
        <dbReference type="ARBA" id="ARBA00022723"/>
    </source>
</evidence>
<dbReference type="Pfam" id="PF22600">
    <property type="entry name" value="MTPAP-like_central"/>
    <property type="match status" value="1"/>
</dbReference>
<dbReference type="OrthoDB" id="2274644at2759"/>
<comment type="catalytic activity">
    <reaction evidence="13">
        <text>RNA(n) + UTP = RNA(n)-3'-uridine ribonucleotide + diphosphate</text>
        <dbReference type="Rhea" id="RHEA:14785"/>
        <dbReference type="Rhea" id="RHEA-COMP:14527"/>
        <dbReference type="Rhea" id="RHEA-COMP:17348"/>
        <dbReference type="ChEBI" id="CHEBI:33019"/>
        <dbReference type="ChEBI" id="CHEBI:46398"/>
        <dbReference type="ChEBI" id="CHEBI:140395"/>
        <dbReference type="ChEBI" id="CHEBI:173116"/>
        <dbReference type="EC" id="2.7.7.52"/>
    </reaction>
</comment>
<evidence type="ECO:0000313" key="16">
    <source>
        <dbReference type="EMBL" id="CAE1151054.1"/>
    </source>
</evidence>
<evidence type="ECO:0000256" key="9">
    <source>
        <dbReference type="ARBA" id="ARBA00030790"/>
    </source>
</evidence>
<comment type="cofactor">
    <cofactor evidence="2">
        <name>Mg(2+)</name>
        <dbReference type="ChEBI" id="CHEBI:18420"/>
    </cofactor>
</comment>
<dbReference type="SUPFAM" id="SSF54928">
    <property type="entry name" value="RNA-binding domain, RBD"/>
    <property type="match status" value="1"/>
</dbReference>
<dbReference type="GO" id="GO:0003723">
    <property type="term" value="F:RNA binding"/>
    <property type="evidence" value="ECO:0007669"/>
    <property type="project" value="UniProtKB-UniRule"/>
</dbReference>
<keyword evidence="6 16" id="KW-0548">Nucleotidyltransferase</keyword>
<evidence type="ECO:0000256" key="13">
    <source>
        <dbReference type="ARBA" id="ARBA00049105"/>
    </source>
</evidence>
<feature type="domain" description="RRM" evidence="15">
    <location>
        <begin position="42"/>
        <end position="123"/>
    </location>
</feature>
<dbReference type="SUPFAM" id="SSF81301">
    <property type="entry name" value="Nucleotidyltransferase"/>
    <property type="match status" value="1"/>
</dbReference>
<dbReference type="SUPFAM" id="SSF57667">
    <property type="entry name" value="beta-beta-alpha zinc fingers"/>
    <property type="match status" value="1"/>
</dbReference>
<protein>
    <recommendedName>
        <fullName evidence="4">Speckle targeted PIP5K1A-regulated poly(A) polymerase</fullName>
        <ecNumber evidence="3">2.7.7.52</ecNumber>
    </recommendedName>
    <alternativeName>
        <fullName evidence="9">RNA-binding motif protein 21</fullName>
    </alternativeName>
    <alternativeName>
        <fullName evidence="10">U6 snRNA-specific terminal uridylyltransferase 1</fullName>
    </alternativeName>
</protein>
<evidence type="ECO:0000256" key="3">
    <source>
        <dbReference type="ARBA" id="ARBA00012472"/>
    </source>
</evidence>
<dbReference type="InterPro" id="IPR054708">
    <property type="entry name" value="MTPAP-like_central"/>
</dbReference>
<keyword evidence="7" id="KW-0479">Metal-binding</keyword>
<evidence type="ECO:0000256" key="1">
    <source>
        <dbReference type="ARBA" id="ARBA00001936"/>
    </source>
</evidence>
<dbReference type="PANTHER" id="PTHR12271:SF127">
    <property type="entry name" value="SPECKLE TARGETED PIP5K1A-REGULATED POLY(A) POLYMERASE"/>
    <property type="match status" value="1"/>
</dbReference>
<dbReference type="AlphaFoldDB" id="A0A812ASH1"/>
<proteinExistence type="predicted"/>
<dbReference type="PANTHER" id="PTHR12271">
    <property type="entry name" value="POLY A POLYMERASE CID PAP -RELATED"/>
    <property type="match status" value="1"/>
</dbReference>
<dbReference type="GO" id="GO:0031123">
    <property type="term" value="P:RNA 3'-end processing"/>
    <property type="evidence" value="ECO:0007669"/>
    <property type="project" value="TreeGrafter"/>
</dbReference>
<accession>A0A812ASH1</accession>
<dbReference type="InterPro" id="IPR036236">
    <property type="entry name" value="Znf_C2H2_sf"/>
</dbReference>
<evidence type="ECO:0000256" key="10">
    <source>
        <dbReference type="ARBA" id="ARBA00033036"/>
    </source>
</evidence>
<evidence type="ECO:0000256" key="12">
    <source>
        <dbReference type="ARBA" id="ARBA00046411"/>
    </source>
</evidence>
<dbReference type="Proteomes" id="UP000597762">
    <property type="component" value="Unassembled WGS sequence"/>
</dbReference>
<evidence type="ECO:0000256" key="4">
    <source>
        <dbReference type="ARBA" id="ARBA00021679"/>
    </source>
</evidence>
<evidence type="ECO:0000313" key="17">
    <source>
        <dbReference type="Proteomes" id="UP000597762"/>
    </source>
</evidence>
<dbReference type="InterPro" id="IPR002058">
    <property type="entry name" value="PAP_assoc"/>
</dbReference>
<organism evidence="16 17">
    <name type="scientific">Acanthosepion pharaonis</name>
    <name type="common">Pharaoh cuttlefish</name>
    <name type="synonym">Sepia pharaonis</name>
    <dbReference type="NCBI Taxonomy" id="158019"/>
    <lineage>
        <taxon>Eukaryota</taxon>
        <taxon>Metazoa</taxon>
        <taxon>Spiralia</taxon>
        <taxon>Lophotrochozoa</taxon>
        <taxon>Mollusca</taxon>
        <taxon>Cephalopoda</taxon>
        <taxon>Coleoidea</taxon>
        <taxon>Decapodiformes</taxon>
        <taxon>Sepiida</taxon>
        <taxon>Sepiina</taxon>
        <taxon>Sepiidae</taxon>
        <taxon>Acanthosepion</taxon>
    </lineage>
</organism>
<keyword evidence="14" id="KW-0694">RNA-binding</keyword>
<dbReference type="SUPFAM" id="SSF81631">
    <property type="entry name" value="PAP/OAS1 substrate-binding domain"/>
    <property type="match status" value="1"/>
</dbReference>
<dbReference type="InterPro" id="IPR000504">
    <property type="entry name" value="RRM_dom"/>
</dbReference>
<name>A0A812ASH1_ACAPH</name>
<dbReference type="InterPro" id="IPR012677">
    <property type="entry name" value="Nucleotide-bd_a/b_plait_sf"/>
</dbReference>
<evidence type="ECO:0000256" key="11">
    <source>
        <dbReference type="ARBA" id="ARBA00045789"/>
    </source>
</evidence>
<evidence type="ECO:0000256" key="5">
    <source>
        <dbReference type="ARBA" id="ARBA00022679"/>
    </source>
</evidence>
<evidence type="ECO:0000256" key="2">
    <source>
        <dbReference type="ARBA" id="ARBA00001946"/>
    </source>
</evidence>
<keyword evidence="5 16" id="KW-0808">Transferase</keyword>
<keyword evidence="8" id="KW-0460">Magnesium</keyword>
<comment type="subunit">
    <text evidence="12">Associates with the cleavage and polyadenylation specificity factor (CPSF) complex. Interacts with CPSF1 and CPSF3; the interaction is direct. Interacts with PIP5K1A.</text>
</comment>
<comment type="cofactor">
    <cofactor evidence="1">
        <name>Mn(2+)</name>
        <dbReference type="ChEBI" id="CHEBI:29035"/>
    </cofactor>
</comment>
<dbReference type="GO" id="GO:0050265">
    <property type="term" value="F:RNA uridylyltransferase activity"/>
    <property type="evidence" value="ECO:0007669"/>
    <property type="project" value="UniProtKB-EC"/>
</dbReference>
<comment type="function">
    <text evidence="11">Poly(A) polymerase that creates the 3'-poly(A) tail of specific pre-mRNAs. Localizes to nuclear speckles together with PIP5K1A and mediates polyadenylation of a select set of mRNAs, such as HMOX1. In addition to polyadenylation, it is also required for the 3'-end cleavage of pre-mRNAs: binds to the 3'UTR of targeted pre-mRNAs and promotes the recruitment and assembly of the CPSF complex on the 3'UTR of pre-mRNAs. In addition to adenylyltransferase activity, also has uridylyltransferase activity. However, the ATP ratio is higher than UTP in cells, suggesting that it functions primarily as a poly(A) polymerase. Acts as a specific terminal uridylyltransferase for U6 snRNA in vitro: responsible for a controlled elongation reaction that results in the restoration of the four 3'-terminal UMP-residues found in newly transcribed U6 snRNA. Not involved in replication-dependent histone mRNA degradation.</text>
</comment>
<reference evidence="16" key="1">
    <citation type="submission" date="2021-01" db="EMBL/GenBank/DDBJ databases">
        <authorList>
            <person name="Li R."/>
            <person name="Bekaert M."/>
        </authorList>
    </citation>
    <scope>NUCLEOTIDE SEQUENCE</scope>
    <source>
        <strain evidence="16">Farmed</strain>
    </source>
</reference>
<dbReference type="GO" id="GO:0046872">
    <property type="term" value="F:metal ion binding"/>
    <property type="evidence" value="ECO:0007669"/>
    <property type="project" value="UniProtKB-KW"/>
</dbReference>
<dbReference type="InterPro" id="IPR035979">
    <property type="entry name" value="RBD_domain_sf"/>
</dbReference>
<evidence type="ECO:0000256" key="6">
    <source>
        <dbReference type="ARBA" id="ARBA00022695"/>
    </source>
</evidence>
<dbReference type="CDD" id="cd05402">
    <property type="entry name" value="NT_PAP_TUTase"/>
    <property type="match status" value="1"/>
</dbReference>
<dbReference type="InterPro" id="IPR043519">
    <property type="entry name" value="NT_sf"/>
</dbReference>
<dbReference type="PROSITE" id="PS50102">
    <property type="entry name" value="RRM"/>
    <property type="match status" value="1"/>
</dbReference>
<evidence type="ECO:0000259" key="15">
    <source>
        <dbReference type="PROSITE" id="PS50102"/>
    </source>
</evidence>
<dbReference type="Gene3D" id="3.30.70.330">
    <property type="match status" value="1"/>
</dbReference>
<evidence type="ECO:0000256" key="8">
    <source>
        <dbReference type="ARBA" id="ARBA00022842"/>
    </source>
</evidence>
<sequence>MPYCGICDLGFISDVALEGHRTDKKHLSRSEEYQRRVLEAAHNVHVTGFSRNISHEDLNAYFSNFGKVLDVTYIDHNSRWPFAFVKFENLLVASQVLRYKHHCLNGHFLRVQPKRLKFRNPNRLEVSNLCSANMDIPNQIGCQQQSGYQGKSHKKFKDVNFLAQDFNEIFSNLIKKLSKINTIAEQMITLYEELKLSDDDLTHRMEFCDLLYTILEPYFPGCSVVLFGSSVNGFGVKGCDIDIFLDISHLMPSELPPTDASNSALKKLIQKDALPNKMGLCNSYLMKFLSQYDSRIQPFVFAIRMWAKNKKIASVGGTRFSSYSLTLMILFFLQNLEPAVLPSIQEVMDACTKEEEIMIDGFSCSYPQRPAHNVLPLNKNKDLLGDLLKKFFDFFLHLDYETTVISPRTGNLLSRSEIESQEELKSFRMSPVCVQDPYLLEHNTSANYDIILGATGKKCAKNFFHIGMEVILRWRRKLNYAQDIAQETE</sequence>
<keyword evidence="17" id="KW-1185">Reference proteome</keyword>
<comment type="caution">
    <text evidence="16">The sequence shown here is derived from an EMBL/GenBank/DDBJ whole genome shotgun (WGS) entry which is preliminary data.</text>
</comment>
<dbReference type="SMART" id="SM00360">
    <property type="entry name" value="RRM"/>
    <property type="match status" value="1"/>
</dbReference>
<dbReference type="EC" id="2.7.7.52" evidence="3"/>
<dbReference type="Gene3D" id="1.10.1410.10">
    <property type="match status" value="1"/>
</dbReference>
<dbReference type="Pfam" id="PF00076">
    <property type="entry name" value="RRM_1"/>
    <property type="match status" value="1"/>
</dbReference>
<gene>
    <name evidence="16" type="ORF">SPHA_3056</name>
</gene>
<dbReference type="EMBL" id="CAHIKZ030000090">
    <property type="protein sequence ID" value="CAE1151054.1"/>
    <property type="molecule type" value="Genomic_DNA"/>
</dbReference>